<gene>
    <name evidence="2" type="ORF">FF36_01091</name>
</gene>
<sequence>MTPGGRDGRVVAAVPAATGTARESPAAAGPATAVAALNTMLTATHAAIYAAATAGGALAPLGPTAAGARELARLSWVAHQALRDDLIAAIGARGGQPSPALPAYRIPTTPVSVTASLTLLAQIEDACAAAAHDATAVLVADARALAVDALGGAAVRAQRARLAAGLPPATATRALPGAS</sequence>
<dbReference type="InterPro" id="IPR029447">
    <property type="entry name" value="DUF4439"/>
</dbReference>
<dbReference type="InterPro" id="IPR009078">
    <property type="entry name" value="Ferritin-like_SF"/>
</dbReference>
<name>A0A0D8BKR6_9ACTN</name>
<dbReference type="Gene3D" id="1.20.1260.10">
    <property type="match status" value="1"/>
</dbReference>
<dbReference type="RefSeq" id="WP_082121682.1">
    <property type="nucleotide sequence ID" value="NZ_JYFN01000005.1"/>
</dbReference>
<dbReference type="Pfam" id="PF14530">
    <property type="entry name" value="DUF4439"/>
    <property type="match status" value="1"/>
</dbReference>
<dbReference type="AlphaFoldDB" id="A0A0D8BKR6"/>
<proteinExistence type="predicted"/>
<dbReference type="PATRIC" id="fig|1502723.3.peg.4358"/>
<reference evidence="3" key="1">
    <citation type="submission" date="2015-02" db="EMBL/GenBank/DDBJ databases">
        <title>Draft Genome of Frankia sp. CpI1-S.</title>
        <authorList>
            <person name="Oshone R.T."/>
            <person name="Ngom M."/>
            <person name="Ghodhbane-Gtari F."/>
            <person name="Gtari M."/>
            <person name="Morris K."/>
            <person name="Thomas K."/>
            <person name="Sen A."/>
            <person name="Tisa L.S."/>
        </authorList>
    </citation>
    <scope>NUCLEOTIDE SEQUENCE [LARGE SCALE GENOMIC DNA]</scope>
    <source>
        <strain evidence="3">CpI1-S</strain>
    </source>
</reference>
<comment type="caution">
    <text evidence="2">The sequence shown here is derived from an EMBL/GenBank/DDBJ whole genome shotgun (WGS) entry which is preliminary data.</text>
</comment>
<accession>A0A0D8BKR6</accession>
<evidence type="ECO:0000313" key="2">
    <source>
        <dbReference type="EMBL" id="KJE24716.1"/>
    </source>
</evidence>
<dbReference type="OrthoDB" id="3218542at2"/>
<organism evidence="2 3">
    <name type="scientific">Frankia torreyi</name>
    <dbReference type="NCBI Taxonomy" id="1856"/>
    <lineage>
        <taxon>Bacteria</taxon>
        <taxon>Bacillati</taxon>
        <taxon>Actinomycetota</taxon>
        <taxon>Actinomycetes</taxon>
        <taxon>Frankiales</taxon>
        <taxon>Frankiaceae</taxon>
        <taxon>Frankia</taxon>
    </lineage>
</organism>
<dbReference type="Proteomes" id="UP000032545">
    <property type="component" value="Unassembled WGS sequence"/>
</dbReference>
<dbReference type="EMBL" id="JYFN01000005">
    <property type="protein sequence ID" value="KJE24716.1"/>
    <property type="molecule type" value="Genomic_DNA"/>
</dbReference>
<protein>
    <recommendedName>
        <fullName evidence="1">DUF4439 domain-containing protein</fullName>
    </recommendedName>
</protein>
<dbReference type="SUPFAM" id="SSF47240">
    <property type="entry name" value="Ferritin-like"/>
    <property type="match status" value="1"/>
</dbReference>
<evidence type="ECO:0000313" key="3">
    <source>
        <dbReference type="Proteomes" id="UP000032545"/>
    </source>
</evidence>
<keyword evidence="3" id="KW-1185">Reference proteome</keyword>
<reference evidence="2 3" key="2">
    <citation type="journal article" date="2016" name="Genome Announc.">
        <title>Permanent Draft Genome Sequences for Two Variants of Frankia sp. Strain CpI1, the First Frankia Strain Isolated from Root Nodules of Comptonia peregrina.</title>
        <authorList>
            <person name="Oshone R."/>
            <person name="Hurst S.G.IV."/>
            <person name="Abebe-Akele F."/>
            <person name="Simpson S."/>
            <person name="Morris K."/>
            <person name="Thomas W.K."/>
            <person name="Tisa L.S."/>
        </authorList>
    </citation>
    <scope>NUCLEOTIDE SEQUENCE [LARGE SCALE GENOMIC DNA]</scope>
    <source>
        <strain evidence="3">CpI1-S</strain>
    </source>
</reference>
<evidence type="ECO:0000259" key="1">
    <source>
        <dbReference type="Pfam" id="PF14530"/>
    </source>
</evidence>
<dbReference type="InterPro" id="IPR012347">
    <property type="entry name" value="Ferritin-like"/>
</dbReference>
<feature type="domain" description="DUF4439" evidence="1">
    <location>
        <begin position="36"/>
        <end position="178"/>
    </location>
</feature>